<keyword evidence="2" id="KW-0732">Signal</keyword>
<feature type="compositionally biased region" description="Low complexity" evidence="1">
    <location>
        <begin position="64"/>
        <end position="98"/>
    </location>
</feature>
<dbReference type="Pfam" id="PF07833">
    <property type="entry name" value="Cu_amine_oxidN1"/>
    <property type="match status" value="1"/>
</dbReference>
<keyword evidence="5" id="KW-1185">Reference proteome</keyword>
<comment type="caution">
    <text evidence="4">The sequence shown here is derived from an EMBL/GenBank/DDBJ whole genome shotgun (WGS) entry which is preliminary data.</text>
</comment>
<dbReference type="Proteomes" id="UP001500340">
    <property type="component" value="Unassembled WGS sequence"/>
</dbReference>
<protein>
    <recommendedName>
        <fullName evidence="3">Copper amine oxidase-like N-terminal domain-containing protein</fullName>
    </recommendedName>
</protein>
<accession>A0ABN0Y1J1</accession>
<evidence type="ECO:0000313" key="5">
    <source>
        <dbReference type="Proteomes" id="UP001500340"/>
    </source>
</evidence>
<organism evidence="4 5">
    <name type="scientific">Paenibacillus motobuensis</name>
    <dbReference type="NCBI Taxonomy" id="295324"/>
    <lineage>
        <taxon>Bacteria</taxon>
        <taxon>Bacillati</taxon>
        <taxon>Bacillota</taxon>
        <taxon>Bacilli</taxon>
        <taxon>Bacillales</taxon>
        <taxon>Paenibacillaceae</taxon>
        <taxon>Paenibacillus</taxon>
    </lineage>
</organism>
<evidence type="ECO:0000256" key="2">
    <source>
        <dbReference type="SAM" id="SignalP"/>
    </source>
</evidence>
<dbReference type="InterPro" id="IPR036582">
    <property type="entry name" value="Mao_N_sf"/>
</dbReference>
<evidence type="ECO:0000259" key="3">
    <source>
        <dbReference type="Pfam" id="PF07833"/>
    </source>
</evidence>
<gene>
    <name evidence="4" type="ORF">GCM10008933_09030</name>
</gene>
<dbReference type="InterPro" id="IPR012854">
    <property type="entry name" value="Cu_amine_oxidase-like_N"/>
</dbReference>
<dbReference type="SUPFAM" id="SSF55383">
    <property type="entry name" value="Copper amine oxidase, domain N"/>
    <property type="match status" value="1"/>
</dbReference>
<evidence type="ECO:0000256" key="1">
    <source>
        <dbReference type="SAM" id="MobiDB-lite"/>
    </source>
</evidence>
<feature type="region of interest" description="Disordered" evidence="1">
    <location>
        <begin position="60"/>
        <end position="98"/>
    </location>
</feature>
<feature type="domain" description="Copper amine oxidase-like N-terminal" evidence="3">
    <location>
        <begin position="109"/>
        <end position="215"/>
    </location>
</feature>
<dbReference type="EMBL" id="BAAACX010000006">
    <property type="protein sequence ID" value="GAA0380053.1"/>
    <property type="molecule type" value="Genomic_DNA"/>
</dbReference>
<reference evidence="4 5" key="1">
    <citation type="journal article" date="2019" name="Int. J. Syst. Evol. Microbiol.">
        <title>The Global Catalogue of Microorganisms (GCM) 10K type strain sequencing project: providing services to taxonomists for standard genome sequencing and annotation.</title>
        <authorList>
            <consortium name="The Broad Institute Genomics Platform"/>
            <consortium name="The Broad Institute Genome Sequencing Center for Infectious Disease"/>
            <person name="Wu L."/>
            <person name="Ma J."/>
        </authorList>
    </citation>
    <scope>NUCLEOTIDE SEQUENCE [LARGE SCALE GENOMIC DNA]</scope>
    <source>
        <strain evidence="4 5">JCM 12774</strain>
    </source>
</reference>
<dbReference type="RefSeq" id="WP_343858023.1">
    <property type="nucleotide sequence ID" value="NZ_BAAACX010000006.1"/>
</dbReference>
<sequence length="219" mass="23215">MRRTKRSLCAGAIAAMLLLTSSVASVSAHPGRTDANGGHTCRTNCEKWGLEYGEYHYHNGGGSSKSKSNSSKSKSKTTTTKNKSTTKNTTPSKSKPAAPAYAKSGLVVYVNGTKLSFDSDPLIYKNTNLLPLREIAEALGASVAWDKQGGTITATKEDRKMTLKLGSKTVYYNGKAETASAAPKVIQGTTYVPAQVFARGLGATVAYDSSANTLDITYE</sequence>
<evidence type="ECO:0000313" key="4">
    <source>
        <dbReference type="EMBL" id="GAA0380053.1"/>
    </source>
</evidence>
<feature type="signal peptide" evidence="2">
    <location>
        <begin position="1"/>
        <end position="24"/>
    </location>
</feature>
<name>A0ABN0Y1J1_9BACL</name>
<dbReference type="NCBIfam" id="NF033223">
    <property type="entry name" value="YHYH_alt"/>
    <property type="match status" value="1"/>
</dbReference>
<dbReference type="Gene3D" id="3.30.457.10">
    <property type="entry name" value="Copper amine oxidase-like, N-terminal domain"/>
    <property type="match status" value="1"/>
</dbReference>
<feature type="chain" id="PRO_5046099013" description="Copper amine oxidase-like N-terminal domain-containing protein" evidence="2">
    <location>
        <begin position="25"/>
        <end position="219"/>
    </location>
</feature>
<proteinExistence type="predicted"/>
<dbReference type="InterPro" id="IPR047773">
    <property type="entry name" value="YHYH_dom_bact"/>
</dbReference>